<comment type="cofactor">
    <cofactor evidence="1">
        <name>Mg(2+)</name>
        <dbReference type="ChEBI" id="CHEBI:18420"/>
    </cofactor>
</comment>
<evidence type="ECO:0000256" key="14">
    <source>
        <dbReference type="ARBA" id="ARBA00047636"/>
    </source>
</evidence>
<protein>
    <recommendedName>
        <fullName evidence="7">Manganese-dependent ADP-ribose/CDP-alcohol diphosphatase</fullName>
        <ecNumber evidence="5">3.6.1.13</ecNumber>
        <ecNumber evidence="4">3.6.1.16</ecNumber>
        <ecNumber evidence="6">3.6.1.53</ecNumber>
    </recommendedName>
    <alternativeName>
        <fullName evidence="12">ADPRibase-Mn</fullName>
    </alternativeName>
    <alternativeName>
        <fullName evidence="11">CDP-choline phosphohydrolase</fullName>
    </alternativeName>
</protein>
<gene>
    <name evidence="18" type="ORF">SPARVUS_LOCUS4635787</name>
</gene>
<comment type="catalytic activity">
    <reaction evidence="15">
        <text>ADP-D-ribose + H2O = D-ribose 5-phosphate + AMP + 2 H(+)</text>
        <dbReference type="Rhea" id="RHEA:10412"/>
        <dbReference type="ChEBI" id="CHEBI:15377"/>
        <dbReference type="ChEBI" id="CHEBI:15378"/>
        <dbReference type="ChEBI" id="CHEBI:57967"/>
        <dbReference type="ChEBI" id="CHEBI:78346"/>
        <dbReference type="ChEBI" id="CHEBI:456215"/>
        <dbReference type="EC" id="3.6.1.53"/>
    </reaction>
</comment>
<dbReference type="InterPro" id="IPR004843">
    <property type="entry name" value="Calcineurin-like_PHP"/>
</dbReference>
<comment type="similarity">
    <text evidence="2">Belongs to the ADPRibase-Mn family.</text>
</comment>
<keyword evidence="19" id="KW-1185">Reference proteome</keyword>
<keyword evidence="8" id="KW-0479">Metal-binding</keyword>
<evidence type="ECO:0000256" key="13">
    <source>
        <dbReference type="ARBA" id="ARBA00047486"/>
    </source>
</evidence>
<comment type="subunit">
    <text evidence="3">Monomer.</text>
</comment>
<evidence type="ECO:0000256" key="15">
    <source>
        <dbReference type="ARBA" id="ARBA00047894"/>
    </source>
</evidence>
<evidence type="ECO:0000256" key="7">
    <source>
        <dbReference type="ARBA" id="ARBA00016378"/>
    </source>
</evidence>
<feature type="domain" description="Calcineurin-like phosphoesterase" evidence="17">
    <location>
        <begin position="16"/>
        <end position="243"/>
    </location>
</feature>
<dbReference type="Proteomes" id="UP001162483">
    <property type="component" value="Unassembled WGS sequence"/>
</dbReference>
<evidence type="ECO:0000256" key="2">
    <source>
        <dbReference type="ARBA" id="ARBA00006362"/>
    </source>
</evidence>
<evidence type="ECO:0000256" key="11">
    <source>
        <dbReference type="ARBA" id="ARBA00030848"/>
    </source>
</evidence>
<keyword evidence="9" id="KW-0378">Hydrolase</keyword>
<accession>A0ABN9CAH9</accession>
<evidence type="ECO:0000256" key="16">
    <source>
        <dbReference type="ARBA" id="ARBA00049546"/>
    </source>
</evidence>
<evidence type="ECO:0000256" key="9">
    <source>
        <dbReference type="ARBA" id="ARBA00022801"/>
    </source>
</evidence>
<evidence type="ECO:0000256" key="5">
    <source>
        <dbReference type="ARBA" id="ARBA00012453"/>
    </source>
</evidence>
<evidence type="ECO:0000256" key="8">
    <source>
        <dbReference type="ARBA" id="ARBA00022723"/>
    </source>
</evidence>
<dbReference type="SUPFAM" id="SSF56300">
    <property type="entry name" value="Metallo-dependent phosphatases"/>
    <property type="match status" value="1"/>
</dbReference>
<keyword evidence="10" id="KW-0862">Zinc</keyword>
<dbReference type="PANTHER" id="PTHR16509:SF10">
    <property type="entry name" value="MANGANESE-DEPENDENT ADP-RIBOSE_CDP-ALCOHOL DIPHOSPHATASE"/>
    <property type="match status" value="1"/>
</dbReference>
<dbReference type="EC" id="3.6.1.16" evidence="4"/>
<evidence type="ECO:0000256" key="12">
    <source>
        <dbReference type="ARBA" id="ARBA00032579"/>
    </source>
</evidence>
<dbReference type="Pfam" id="PF00149">
    <property type="entry name" value="Metallophos"/>
    <property type="match status" value="1"/>
</dbReference>
<dbReference type="Gene3D" id="3.60.21.10">
    <property type="match status" value="1"/>
</dbReference>
<comment type="catalytic activity">
    <reaction evidence="13">
        <text>CDP-glycerol + H2O = sn-glycerol 3-phosphate + CMP + 2 H(+)</text>
        <dbReference type="Rhea" id="RHEA:21692"/>
        <dbReference type="ChEBI" id="CHEBI:15377"/>
        <dbReference type="ChEBI" id="CHEBI:15378"/>
        <dbReference type="ChEBI" id="CHEBI:57597"/>
        <dbReference type="ChEBI" id="CHEBI:58311"/>
        <dbReference type="ChEBI" id="CHEBI:60377"/>
        <dbReference type="EC" id="3.6.1.16"/>
    </reaction>
</comment>
<sequence>MEETAEFLQEADPYFSFGVIGDVQYSPKPNGLSSWRVMRYFQQSLLHLQQAIEEWNREDPSPKFVLQLGDIIDTSNRKLGRSVEALETVLKEIEQTSIPFHHIWGNHELYNFNRDFLKRSKLNTSWMHEQQNVHSERHDETGSHPDYYAYHFSPHSKFRIIVVDTYDLSIFGRKKDSQGYQDSLDFLEKAEEGEQNDNFHVGSNRHLVEFNGGLGSKQLSWLDEVLTYCDQQNERVIIAGHVPIHPEAKRTPCLAWNYKDILQVIQSVFGSHQSVVCYFAGHDHSGGYHQDSHGIHHVTMEGVIESPPDSNAFGTVDIYEDRMVLRGRGRVKNRVLIYREMHPSFCCCLPGLTCEKNTNLK</sequence>
<dbReference type="EC" id="3.6.1.13" evidence="5"/>
<dbReference type="EC" id="3.6.1.53" evidence="6"/>
<evidence type="ECO:0000313" key="19">
    <source>
        <dbReference type="Proteomes" id="UP001162483"/>
    </source>
</evidence>
<proteinExistence type="inferred from homology"/>
<comment type="caution">
    <text evidence="18">The sequence shown here is derived from an EMBL/GenBank/DDBJ whole genome shotgun (WGS) entry which is preliminary data.</text>
</comment>
<dbReference type="InterPro" id="IPR041869">
    <property type="entry name" value="MPP_ADPRM"/>
</dbReference>
<dbReference type="InterPro" id="IPR029052">
    <property type="entry name" value="Metallo-depent_PP-like"/>
</dbReference>
<evidence type="ECO:0000259" key="17">
    <source>
        <dbReference type="Pfam" id="PF00149"/>
    </source>
</evidence>
<dbReference type="PANTHER" id="PTHR16509">
    <property type="match status" value="1"/>
</dbReference>
<comment type="catalytic activity">
    <reaction evidence="14">
        <text>CDP-choline + H2O = phosphocholine + CMP + 2 H(+)</text>
        <dbReference type="Rhea" id="RHEA:32487"/>
        <dbReference type="ChEBI" id="CHEBI:15377"/>
        <dbReference type="ChEBI" id="CHEBI:15378"/>
        <dbReference type="ChEBI" id="CHEBI:58779"/>
        <dbReference type="ChEBI" id="CHEBI:60377"/>
        <dbReference type="ChEBI" id="CHEBI:295975"/>
        <dbReference type="EC" id="3.6.1.53"/>
    </reaction>
</comment>
<organism evidence="18 19">
    <name type="scientific">Staurois parvus</name>
    <dbReference type="NCBI Taxonomy" id="386267"/>
    <lineage>
        <taxon>Eukaryota</taxon>
        <taxon>Metazoa</taxon>
        <taxon>Chordata</taxon>
        <taxon>Craniata</taxon>
        <taxon>Vertebrata</taxon>
        <taxon>Euteleostomi</taxon>
        <taxon>Amphibia</taxon>
        <taxon>Batrachia</taxon>
        <taxon>Anura</taxon>
        <taxon>Neobatrachia</taxon>
        <taxon>Ranoidea</taxon>
        <taxon>Ranidae</taxon>
        <taxon>Staurois</taxon>
    </lineage>
</organism>
<dbReference type="CDD" id="cd07396">
    <property type="entry name" value="MPP_Nbla03831"/>
    <property type="match status" value="1"/>
</dbReference>
<evidence type="ECO:0000256" key="10">
    <source>
        <dbReference type="ARBA" id="ARBA00022833"/>
    </source>
</evidence>
<reference evidence="18" key="1">
    <citation type="submission" date="2023-05" db="EMBL/GenBank/DDBJ databases">
        <authorList>
            <person name="Stuckert A."/>
        </authorList>
    </citation>
    <scope>NUCLEOTIDE SEQUENCE</scope>
</reference>
<evidence type="ECO:0000256" key="4">
    <source>
        <dbReference type="ARBA" id="ARBA00012443"/>
    </source>
</evidence>
<evidence type="ECO:0000256" key="6">
    <source>
        <dbReference type="ARBA" id="ARBA00012529"/>
    </source>
</evidence>
<name>A0ABN9CAH9_9NEOB</name>
<comment type="catalytic activity">
    <reaction evidence="16">
        <text>ADP-D-ribose + H2O = D-ribose 5-phosphate + AMP + 2 H(+)</text>
        <dbReference type="Rhea" id="RHEA:10412"/>
        <dbReference type="ChEBI" id="CHEBI:15377"/>
        <dbReference type="ChEBI" id="CHEBI:15378"/>
        <dbReference type="ChEBI" id="CHEBI:57967"/>
        <dbReference type="ChEBI" id="CHEBI:78346"/>
        <dbReference type="ChEBI" id="CHEBI:456215"/>
        <dbReference type="EC" id="3.6.1.13"/>
    </reaction>
</comment>
<evidence type="ECO:0000313" key="18">
    <source>
        <dbReference type="EMBL" id="CAI9557081.1"/>
    </source>
</evidence>
<evidence type="ECO:0000256" key="3">
    <source>
        <dbReference type="ARBA" id="ARBA00011245"/>
    </source>
</evidence>
<dbReference type="EMBL" id="CATNWA010008894">
    <property type="protein sequence ID" value="CAI9557081.1"/>
    <property type="molecule type" value="Genomic_DNA"/>
</dbReference>
<evidence type="ECO:0000256" key="1">
    <source>
        <dbReference type="ARBA" id="ARBA00001946"/>
    </source>
</evidence>